<organism evidence="2 3">
    <name type="scientific">Araneus ventricosus</name>
    <name type="common">Orbweaver spider</name>
    <name type="synonym">Epeira ventricosa</name>
    <dbReference type="NCBI Taxonomy" id="182803"/>
    <lineage>
        <taxon>Eukaryota</taxon>
        <taxon>Metazoa</taxon>
        <taxon>Ecdysozoa</taxon>
        <taxon>Arthropoda</taxon>
        <taxon>Chelicerata</taxon>
        <taxon>Arachnida</taxon>
        <taxon>Araneae</taxon>
        <taxon>Araneomorphae</taxon>
        <taxon>Entelegynae</taxon>
        <taxon>Araneoidea</taxon>
        <taxon>Araneidae</taxon>
        <taxon>Araneus</taxon>
    </lineage>
</organism>
<feature type="region of interest" description="Disordered" evidence="1">
    <location>
        <begin position="38"/>
        <end position="57"/>
    </location>
</feature>
<gene>
    <name evidence="2" type="ORF">AVEN_203423_1</name>
</gene>
<keyword evidence="3" id="KW-1185">Reference proteome</keyword>
<dbReference type="Proteomes" id="UP000499080">
    <property type="component" value="Unassembled WGS sequence"/>
</dbReference>
<comment type="caution">
    <text evidence="2">The sequence shown here is derived from an EMBL/GenBank/DDBJ whole genome shotgun (WGS) entry which is preliminary data.</text>
</comment>
<evidence type="ECO:0000256" key="1">
    <source>
        <dbReference type="SAM" id="MobiDB-lite"/>
    </source>
</evidence>
<evidence type="ECO:0000313" key="3">
    <source>
        <dbReference type="Proteomes" id="UP000499080"/>
    </source>
</evidence>
<proteinExistence type="predicted"/>
<accession>A0A4Y2RAZ1</accession>
<dbReference type="EMBL" id="BGPR01016431">
    <property type="protein sequence ID" value="GBN72964.1"/>
    <property type="molecule type" value="Genomic_DNA"/>
</dbReference>
<sequence>MVKSWESILSTPLRVGSLPQVTVFHTFSCLDLRKQGNEISGEKKSPDLPGQARSKYTSTRIGSCPGWEYDEGSGKGLGFKDRGSGSKSISLMRVLIGAKSQKKGFQILNSS</sequence>
<evidence type="ECO:0000313" key="2">
    <source>
        <dbReference type="EMBL" id="GBN72964.1"/>
    </source>
</evidence>
<name>A0A4Y2RAZ1_ARAVE</name>
<dbReference type="AlphaFoldDB" id="A0A4Y2RAZ1"/>
<reference evidence="2 3" key="1">
    <citation type="journal article" date="2019" name="Sci. Rep.">
        <title>Orb-weaving spider Araneus ventricosus genome elucidates the spidroin gene catalogue.</title>
        <authorList>
            <person name="Kono N."/>
            <person name="Nakamura H."/>
            <person name="Ohtoshi R."/>
            <person name="Moran D.A.P."/>
            <person name="Shinohara A."/>
            <person name="Yoshida Y."/>
            <person name="Fujiwara M."/>
            <person name="Mori M."/>
            <person name="Tomita M."/>
            <person name="Arakawa K."/>
        </authorList>
    </citation>
    <scope>NUCLEOTIDE SEQUENCE [LARGE SCALE GENOMIC DNA]</scope>
</reference>
<protein>
    <submittedName>
        <fullName evidence="2">Uncharacterized protein</fullName>
    </submittedName>
</protein>